<gene>
    <name evidence="1" type="ORF">SAMN00790413_00146</name>
</gene>
<accession>A0A1W1V5Z8</accession>
<evidence type="ECO:0000313" key="1">
    <source>
        <dbReference type="EMBL" id="SMB88706.1"/>
    </source>
</evidence>
<protein>
    <submittedName>
        <fullName evidence="1">Uncharacterized protein</fullName>
    </submittedName>
</protein>
<dbReference type="RefSeq" id="WP_170928650.1">
    <property type="nucleotide sequence ID" value="NZ_FWWU01000009.1"/>
</dbReference>
<keyword evidence="2" id="KW-1185">Reference proteome</keyword>
<evidence type="ECO:0000313" key="2">
    <source>
        <dbReference type="Proteomes" id="UP000192582"/>
    </source>
</evidence>
<dbReference type="EMBL" id="FWWU01000009">
    <property type="protein sequence ID" value="SMB88706.1"/>
    <property type="molecule type" value="Genomic_DNA"/>
</dbReference>
<dbReference type="AlphaFoldDB" id="A0A1W1V5Z8"/>
<reference evidence="1 2" key="1">
    <citation type="submission" date="2017-04" db="EMBL/GenBank/DDBJ databases">
        <authorList>
            <person name="Afonso C.L."/>
            <person name="Miller P.J."/>
            <person name="Scott M.A."/>
            <person name="Spackman E."/>
            <person name="Goraichik I."/>
            <person name="Dimitrov K.M."/>
            <person name="Suarez D.L."/>
            <person name="Swayne D.E."/>
        </authorList>
    </citation>
    <scope>NUCLEOTIDE SEQUENCE [LARGE SCALE GENOMIC DNA]</scope>
    <source>
        <strain evidence="1 2">KR-140</strain>
    </source>
</reference>
<dbReference type="Proteomes" id="UP000192582">
    <property type="component" value="Unassembled WGS sequence"/>
</dbReference>
<proteinExistence type="predicted"/>
<organism evidence="1 2">
    <name type="scientific">Deinococcus hopiensis KR-140</name>
    <dbReference type="NCBI Taxonomy" id="695939"/>
    <lineage>
        <taxon>Bacteria</taxon>
        <taxon>Thermotogati</taxon>
        <taxon>Deinococcota</taxon>
        <taxon>Deinococci</taxon>
        <taxon>Deinococcales</taxon>
        <taxon>Deinococcaceae</taxon>
        <taxon>Deinococcus</taxon>
    </lineage>
</organism>
<name>A0A1W1V5Z8_9DEIO</name>
<sequence>MPNLGTRSVQDLRGARVDALQALKLGVRAVERASSFALAFRRLGRSPAAGFPARAY</sequence>